<dbReference type="AlphaFoldDB" id="A0A251X7M0"/>
<evidence type="ECO:0000313" key="3">
    <source>
        <dbReference type="Proteomes" id="UP000194798"/>
    </source>
</evidence>
<dbReference type="Proteomes" id="UP000194798">
    <property type="component" value="Unassembled WGS sequence"/>
</dbReference>
<reference evidence="2 3" key="1">
    <citation type="submission" date="2016-12" db="EMBL/GenBank/DDBJ databases">
        <title>Thioflexothrix psekupsii D3 genome sequencing and assembly.</title>
        <authorList>
            <person name="Fomenkov A."/>
            <person name="Vincze T."/>
            <person name="Grabovich M."/>
            <person name="Anton B.P."/>
            <person name="Dubinina G."/>
            <person name="Orlova M."/>
            <person name="Belousova E."/>
            <person name="Roberts R.J."/>
        </authorList>
    </citation>
    <scope>NUCLEOTIDE SEQUENCE [LARGE SCALE GENOMIC DNA]</scope>
    <source>
        <strain evidence="2">D3</strain>
    </source>
</reference>
<name>A0A251X7M0_9GAMM</name>
<protein>
    <submittedName>
        <fullName evidence="2">Uncharacterized protein</fullName>
    </submittedName>
</protein>
<accession>A0A251X7M0</accession>
<keyword evidence="1" id="KW-0732">Signal</keyword>
<dbReference type="OrthoDB" id="9204495at2"/>
<proteinExistence type="predicted"/>
<organism evidence="2 3">
    <name type="scientific">Thioflexithrix psekupsensis</name>
    <dbReference type="NCBI Taxonomy" id="1570016"/>
    <lineage>
        <taxon>Bacteria</taxon>
        <taxon>Pseudomonadati</taxon>
        <taxon>Pseudomonadota</taxon>
        <taxon>Gammaproteobacteria</taxon>
        <taxon>Thiotrichales</taxon>
        <taxon>Thioflexithrix</taxon>
    </lineage>
</organism>
<feature type="signal peptide" evidence="1">
    <location>
        <begin position="1"/>
        <end position="19"/>
    </location>
</feature>
<evidence type="ECO:0000313" key="2">
    <source>
        <dbReference type="EMBL" id="OUD13930.1"/>
    </source>
</evidence>
<evidence type="ECO:0000256" key="1">
    <source>
        <dbReference type="SAM" id="SignalP"/>
    </source>
</evidence>
<gene>
    <name evidence="2" type="ORF">TPSD3_06185</name>
</gene>
<comment type="caution">
    <text evidence="2">The sequence shown here is derived from an EMBL/GenBank/DDBJ whole genome shotgun (WGS) entry which is preliminary data.</text>
</comment>
<sequence>MCYYLKTASIFLAITGLFACQQTPKDLPIQVALLNIPHSTSHLNSLHLQSDRRDLFLLNSPIVREEIDPLTRYMEKYQHDPVMLPYIHKANQQREQLCEQMGNFYRSQFPLTEQQLTQIAGDFSYSCPYIVADIMANHSN</sequence>
<dbReference type="PROSITE" id="PS51257">
    <property type="entry name" value="PROKAR_LIPOPROTEIN"/>
    <property type="match status" value="1"/>
</dbReference>
<feature type="chain" id="PRO_5011556607" evidence="1">
    <location>
        <begin position="20"/>
        <end position="140"/>
    </location>
</feature>
<dbReference type="EMBL" id="MSLT01000012">
    <property type="protein sequence ID" value="OUD13930.1"/>
    <property type="molecule type" value="Genomic_DNA"/>
</dbReference>
<dbReference type="RefSeq" id="WP_086487714.1">
    <property type="nucleotide sequence ID" value="NZ_MSLT01000012.1"/>
</dbReference>
<keyword evidence="3" id="KW-1185">Reference proteome</keyword>